<accession>A0A7S8ECV7</accession>
<dbReference type="CDD" id="cd04301">
    <property type="entry name" value="NAT_SF"/>
    <property type="match status" value="1"/>
</dbReference>
<dbReference type="PANTHER" id="PTHR43626">
    <property type="entry name" value="ACYL-COA N-ACYLTRANSFERASE"/>
    <property type="match status" value="1"/>
</dbReference>
<feature type="domain" description="N-acetyltransferase" evidence="3">
    <location>
        <begin position="4"/>
        <end position="134"/>
    </location>
</feature>
<dbReference type="GO" id="GO:0008080">
    <property type="term" value="F:N-acetyltransferase activity"/>
    <property type="evidence" value="ECO:0007669"/>
    <property type="project" value="InterPro"/>
</dbReference>
<proteinExistence type="predicted"/>
<dbReference type="InterPro" id="IPR016181">
    <property type="entry name" value="Acyl_CoA_acyltransferase"/>
</dbReference>
<name>A0A7S8ECV7_9CHLR</name>
<dbReference type="Pfam" id="PF00583">
    <property type="entry name" value="Acetyltransf_1"/>
    <property type="match status" value="1"/>
</dbReference>
<evidence type="ECO:0000313" key="4">
    <source>
        <dbReference type="EMBL" id="QPC84413.1"/>
    </source>
</evidence>
<reference evidence="4 5" key="1">
    <citation type="submission" date="2020-02" db="EMBL/GenBank/DDBJ databases">
        <authorList>
            <person name="Zheng R.K."/>
            <person name="Sun C.M."/>
        </authorList>
    </citation>
    <scope>NUCLEOTIDE SEQUENCE [LARGE SCALE GENOMIC DNA]</scope>
    <source>
        <strain evidence="5">rifampicinis</strain>
    </source>
</reference>
<evidence type="ECO:0000259" key="3">
    <source>
        <dbReference type="PROSITE" id="PS51186"/>
    </source>
</evidence>
<dbReference type="Gene3D" id="3.40.630.30">
    <property type="match status" value="1"/>
</dbReference>
<keyword evidence="2" id="KW-0012">Acyltransferase</keyword>
<dbReference type="KEGG" id="pmet:G4Y79_08575"/>
<evidence type="ECO:0000313" key="5">
    <source>
        <dbReference type="Proteomes" id="UP000594468"/>
    </source>
</evidence>
<gene>
    <name evidence="4" type="ORF">G4Y79_08575</name>
</gene>
<evidence type="ECO:0000256" key="2">
    <source>
        <dbReference type="ARBA" id="ARBA00023315"/>
    </source>
</evidence>
<dbReference type="SUPFAM" id="SSF55729">
    <property type="entry name" value="Acyl-CoA N-acyltransferases (Nat)"/>
    <property type="match status" value="1"/>
</dbReference>
<dbReference type="GO" id="GO:0005737">
    <property type="term" value="C:cytoplasm"/>
    <property type="evidence" value="ECO:0007669"/>
    <property type="project" value="TreeGrafter"/>
</dbReference>
<keyword evidence="5" id="KW-1185">Reference proteome</keyword>
<dbReference type="RefSeq" id="WP_195172476.1">
    <property type="nucleotide sequence ID" value="NZ_CP062983.1"/>
</dbReference>
<dbReference type="AlphaFoldDB" id="A0A7S8ECV7"/>
<dbReference type="InterPro" id="IPR045039">
    <property type="entry name" value="NSI-like"/>
</dbReference>
<evidence type="ECO:0000256" key="1">
    <source>
        <dbReference type="ARBA" id="ARBA00022679"/>
    </source>
</evidence>
<dbReference type="Proteomes" id="UP000594468">
    <property type="component" value="Chromosome"/>
</dbReference>
<dbReference type="PROSITE" id="PS51186">
    <property type="entry name" value="GNAT"/>
    <property type="match status" value="1"/>
</dbReference>
<organism evidence="4 5">
    <name type="scientific">Phototrophicus methaneseepsis</name>
    <dbReference type="NCBI Taxonomy" id="2710758"/>
    <lineage>
        <taxon>Bacteria</taxon>
        <taxon>Bacillati</taxon>
        <taxon>Chloroflexota</taxon>
        <taxon>Candidatus Thermofontia</taxon>
        <taxon>Phototrophicales</taxon>
        <taxon>Phototrophicaceae</taxon>
        <taxon>Phototrophicus</taxon>
    </lineage>
</organism>
<keyword evidence="1 4" id="KW-0808">Transferase</keyword>
<dbReference type="EMBL" id="CP062983">
    <property type="protein sequence ID" value="QPC84413.1"/>
    <property type="molecule type" value="Genomic_DNA"/>
</dbReference>
<dbReference type="InterPro" id="IPR000182">
    <property type="entry name" value="GNAT_dom"/>
</dbReference>
<sequence length="136" mass="15672">MQPIEFRIRPPITNEELNPLFSTAWAKHTWADFDPVLKRSLLYVCAYDGDKLVGFVYVAWDGGVHGFILDTTVHADYQRRGIGVELVKRAVEASRGQGIEWIHVDYEPHLEHFYTQCGFKHTLAGLINLKRPWDGF</sequence>
<dbReference type="PANTHER" id="PTHR43626:SF4">
    <property type="entry name" value="GCN5-RELATED N-ACETYLTRANSFERASE 2, CHLOROPLASTIC"/>
    <property type="match status" value="1"/>
</dbReference>
<protein>
    <submittedName>
        <fullName evidence="4">GNAT family N-acetyltransferase</fullName>
    </submittedName>
</protein>